<comment type="caution">
    <text evidence="9">The sequence shown here is derived from an EMBL/GenBank/DDBJ whole genome shotgun (WGS) entry which is preliminary data.</text>
</comment>
<dbReference type="Proteomes" id="UP000753961">
    <property type="component" value="Unassembled WGS sequence"/>
</dbReference>
<dbReference type="Pfam" id="PF07980">
    <property type="entry name" value="SusD_RagB"/>
    <property type="match status" value="1"/>
</dbReference>
<comment type="subcellular location">
    <subcellularLocation>
        <location evidence="1">Cell outer membrane</location>
    </subcellularLocation>
</comment>
<keyword evidence="4" id="KW-0472">Membrane</keyword>
<evidence type="ECO:0000256" key="6">
    <source>
        <dbReference type="SAM" id="MobiDB-lite"/>
    </source>
</evidence>
<comment type="similarity">
    <text evidence="2">Belongs to the SusD family.</text>
</comment>
<protein>
    <submittedName>
        <fullName evidence="9">RagB/SusD family nutrient uptake outer membrane protein</fullName>
    </submittedName>
</protein>
<evidence type="ECO:0000313" key="10">
    <source>
        <dbReference type="Proteomes" id="UP000753961"/>
    </source>
</evidence>
<name>A0A953HP11_9BACT</name>
<dbReference type="EMBL" id="JAHVHU010000012">
    <property type="protein sequence ID" value="MBY5959122.1"/>
    <property type="molecule type" value="Genomic_DNA"/>
</dbReference>
<reference evidence="9" key="1">
    <citation type="submission" date="2021-06" db="EMBL/GenBank/DDBJ databases">
        <title>44 bacteria genomes isolated from Dapeng, Shenzhen.</title>
        <authorList>
            <person name="Zheng W."/>
            <person name="Yu S."/>
            <person name="Huang Y."/>
        </authorList>
    </citation>
    <scope>NUCLEOTIDE SEQUENCE</scope>
    <source>
        <strain evidence="9">DP5N28-2</strain>
    </source>
</reference>
<evidence type="ECO:0000259" key="8">
    <source>
        <dbReference type="Pfam" id="PF14322"/>
    </source>
</evidence>
<evidence type="ECO:0000256" key="2">
    <source>
        <dbReference type="ARBA" id="ARBA00006275"/>
    </source>
</evidence>
<evidence type="ECO:0000256" key="1">
    <source>
        <dbReference type="ARBA" id="ARBA00004442"/>
    </source>
</evidence>
<dbReference type="InterPro" id="IPR033985">
    <property type="entry name" value="SusD-like_N"/>
</dbReference>
<feature type="domain" description="SusD-like N-terminal" evidence="8">
    <location>
        <begin position="100"/>
        <end position="205"/>
    </location>
</feature>
<proteinExistence type="inferred from homology"/>
<evidence type="ECO:0000313" key="9">
    <source>
        <dbReference type="EMBL" id="MBY5959122.1"/>
    </source>
</evidence>
<gene>
    <name evidence="9" type="ORF">KUV50_13300</name>
</gene>
<accession>A0A953HP11</accession>
<dbReference type="RefSeq" id="WP_222580661.1">
    <property type="nucleotide sequence ID" value="NZ_JAHVHU010000012.1"/>
</dbReference>
<keyword evidence="5" id="KW-0998">Cell outer membrane</keyword>
<dbReference type="GO" id="GO:0009279">
    <property type="term" value="C:cell outer membrane"/>
    <property type="evidence" value="ECO:0007669"/>
    <property type="project" value="UniProtKB-SubCell"/>
</dbReference>
<evidence type="ECO:0000256" key="3">
    <source>
        <dbReference type="ARBA" id="ARBA00022729"/>
    </source>
</evidence>
<keyword evidence="10" id="KW-1185">Reference proteome</keyword>
<dbReference type="AlphaFoldDB" id="A0A953HP11"/>
<evidence type="ECO:0000259" key="7">
    <source>
        <dbReference type="Pfam" id="PF07980"/>
    </source>
</evidence>
<feature type="region of interest" description="Disordered" evidence="6">
    <location>
        <begin position="535"/>
        <end position="554"/>
    </location>
</feature>
<sequence length="588" mass="66886">MKNLIQPIIFALVAISFWGCQDDFLNRPPKDGVELNEFFNTANDLEVAVNDLYSILPGDGLYDDDASTDNTLRETISSRIKGSRTVPTRKGSGGWSWSQLRRINFVLENYHRVDNEAAKAKYSGIARFFRAYFYFEKVKRFGDVPWYDMVLEVGDEGLYKARDSREFVMDKVMEDINYAIENIPAEKKLNRITKYTAMILKARIGLHEGTFRKYHNLGNHEKFLQAAAAAAKDLIDSGAYTLFTAGGKDFSYLELFARNTQDDVETILSAVYTPSDRRHDLAYWRTSPTLGALGLTKDLINSYLMTDGSRFTDQEGYETMGFYDEMQNRDPRLTQTTAGPEYSVYGESGREPVDMSITRTGYRVIKALPTRDQWGFGASVNDIIIFRYAEALLIYAEAKAELGTLTQDDLDISINKLRDRVEMPHLILADANANPDPYQESLYPNVDQEGNKGVILEIRRERRIELVQEGLRWDDLMRWKEGEKVEKPMLGIYFSGLGAHDFNNDGVADVYIYDGDDSGAPSEVTARIDINERPLRDPITGVTGGTSGNIDPFPQRGSFDENRDYYYPIPIEDINLNDNLEQNPGWVR</sequence>
<dbReference type="InterPro" id="IPR011990">
    <property type="entry name" value="TPR-like_helical_dom_sf"/>
</dbReference>
<dbReference type="SUPFAM" id="SSF48452">
    <property type="entry name" value="TPR-like"/>
    <property type="match status" value="1"/>
</dbReference>
<dbReference type="Pfam" id="PF14322">
    <property type="entry name" value="SusD-like_3"/>
    <property type="match status" value="1"/>
</dbReference>
<feature type="domain" description="RagB/SusD" evidence="7">
    <location>
        <begin position="288"/>
        <end position="586"/>
    </location>
</feature>
<dbReference type="InterPro" id="IPR012944">
    <property type="entry name" value="SusD_RagB_dom"/>
</dbReference>
<dbReference type="Gene3D" id="1.25.40.390">
    <property type="match status" value="1"/>
</dbReference>
<organism evidence="9 10">
    <name type="scientific">Membranihabitans marinus</name>
    <dbReference type="NCBI Taxonomy" id="1227546"/>
    <lineage>
        <taxon>Bacteria</taxon>
        <taxon>Pseudomonadati</taxon>
        <taxon>Bacteroidota</taxon>
        <taxon>Saprospiria</taxon>
        <taxon>Saprospirales</taxon>
        <taxon>Saprospiraceae</taxon>
        <taxon>Membranihabitans</taxon>
    </lineage>
</organism>
<evidence type="ECO:0000256" key="4">
    <source>
        <dbReference type="ARBA" id="ARBA00023136"/>
    </source>
</evidence>
<evidence type="ECO:0000256" key="5">
    <source>
        <dbReference type="ARBA" id="ARBA00023237"/>
    </source>
</evidence>
<keyword evidence="3" id="KW-0732">Signal</keyword>